<comment type="caution">
    <text evidence="2">The sequence shown here is derived from an EMBL/GenBank/DDBJ whole genome shotgun (WGS) entry which is preliminary data.</text>
</comment>
<feature type="transmembrane region" description="Helical" evidence="1">
    <location>
        <begin position="191"/>
        <end position="210"/>
    </location>
</feature>
<dbReference type="AlphaFoldDB" id="A0A8J3DPB4"/>
<feature type="transmembrane region" description="Helical" evidence="1">
    <location>
        <begin position="6"/>
        <end position="28"/>
    </location>
</feature>
<protein>
    <submittedName>
        <fullName evidence="2">Uncharacterized protein</fullName>
    </submittedName>
</protein>
<proteinExistence type="predicted"/>
<keyword evidence="1" id="KW-0472">Membrane</keyword>
<feature type="transmembrane region" description="Helical" evidence="1">
    <location>
        <begin position="114"/>
        <end position="132"/>
    </location>
</feature>
<keyword evidence="1" id="KW-0812">Transmembrane</keyword>
<evidence type="ECO:0000256" key="1">
    <source>
        <dbReference type="SAM" id="Phobius"/>
    </source>
</evidence>
<feature type="transmembrane region" description="Helical" evidence="1">
    <location>
        <begin position="144"/>
        <end position="162"/>
    </location>
</feature>
<reference evidence="2" key="2">
    <citation type="submission" date="2020-09" db="EMBL/GenBank/DDBJ databases">
        <authorList>
            <person name="Sun Q."/>
            <person name="Kim S."/>
        </authorList>
    </citation>
    <scope>NUCLEOTIDE SEQUENCE</scope>
    <source>
        <strain evidence="2">KCTC 42249</strain>
    </source>
</reference>
<dbReference type="Proteomes" id="UP000630142">
    <property type="component" value="Unassembled WGS sequence"/>
</dbReference>
<sequence>MRSTKTFTTHILIAIITLALLLVIPFLFRSQEMREFYISEGGPVQIFSAAGYVVVIVLLMREMTWAELSDNWPLVVVPLAMCLREMDFHAHFTTYSITKTTLYVSPEVPIVEKLFGVVVFVLLGITAVVLVKKHLRLFLAGLRQLSPIAIAVALGAFCAVFSKVLDGFSSNLQVIGIYVQPTYLSVVAEEVLELGIPMFFAIAAFAAFPARGSLRQL</sequence>
<dbReference type="RefSeq" id="WP_189504030.1">
    <property type="nucleotide sequence ID" value="NZ_BMZQ01000002.1"/>
</dbReference>
<feature type="transmembrane region" description="Helical" evidence="1">
    <location>
        <begin position="40"/>
        <end position="60"/>
    </location>
</feature>
<keyword evidence="1" id="KW-1133">Transmembrane helix</keyword>
<gene>
    <name evidence="2" type="ORF">GCM10016234_23400</name>
</gene>
<dbReference type="EMBL" id="BMZQ01000002">
    <property type="protein sequence ID" value="GHD15909.1"/>
    <property type="molecule type" value="Genomic_DNA"/>
</dbReference>
<accession>A0A8J3DPB4</accession>
<name>A0A8J3DPB4_9HYPH</name>
<evidence type="ECO:0000313" key="3">
    <source>
        <dbReference type="Proteomes" id="UP000630142"/>
    </source>
</evidence>
<reference evidence="2" key="1">
    <citation type="journal article" date="2014" name="Int. J. Syst. Evol. Microbiol.">
        <title>Complete genome sequence of Corynebacterium casei LMG S-19264T (=DSM 44701T), isolated from a smear-ripened cheese.</title>
        <authorList>
            <consortium name="US DOE Joint Genome Institute (JGI-PGF)"/>
            <person name="Walter F."/>
            <person name="Albersmeier A."/>
            <person name="Kalinowski J."/>
            <person name="Ruckert C."/>
        </authorList>
    </citation>
    <scope>NUCLEOTIDE SEQUENCE</scope>
    <source>
        <strain evidence="2">KCTC 42249</strain>
    </source>
</reference>
<keyword evidence="3" id="KW-1185">Reference proteome</keyword>
<evidence type="ECO:0000313" key="2">
    <source>
        <dbReference type="EMBL" id="GHD15909.1"/>
    </source>
</evidence>
<organism evidence="2 3">
    <name type="scientific">Tianweitania populi</name>
    <dbReference type="NCBI Taxonomy" id="1607949"/>
    <lineage>
        <taxon>Bacteria</taxon>
        <taxon>Pseudomonadati</taxon>
        <taxon>Pseudomonadota</taxon>
        <taxon>Alphaproteobacteria</taxon>
        <taxon>Hyphomicrobiales</taxon>
        <taxon>Phyllobacteriaceae</taxon>
        <taxon>Tianweitania</taxon>
    </lineage>
</organism>